<dbReference type="EMBL" id="SOAM01000003">
    <property type="protein sequence ID" value="TDS75979.1"/>
    <property type="molecule type" value="Genomic_DNA"/>
</dbReference>
<evidence type="ECO:0000313" key="1">
    <source>
        <dbReference type="EMBL" id="TDS75979.1"/>
    </source>
</evidence>
<accession>A0A4R7FF49</accession>
<proteinExistence type="predicted"/>
<reference evidence="1 2" key="1">
    <citation type="submission" date="2019-03" db="EMBL/GenBank/DDBJ databases">
        <title>Genomic Encyclopedia of Archaeal and Bacterial Type Strains, Phase II (KMG-II): from individual species to whole genera.</title>
        <authorList>
            <person name="Goeker M."/>
        </authorList>
    </citation>
    <scope>NUCLEOTIDE SEQUENCE [LARGE SCALE GENOMIC DNA]</scope>
    <source>
        <strain evidence="1 2">DSM 24782</strain>
    </source>
</reference>
<dbReference type="Proteomes" id="UP000295344">
    <property type="component" value="Unassembled WGS sequence"/>
</dbReference>
<protein>
    <submittedName>
        <fullName evidence="1">Uncharacterized protein</fullName>
    </submittedName>
</protein>
<evidence type="ECO:0000313" key="2">
    <source>
        <dbReference type="Proteomes" id="UP000295344"/>
    </source>
</evidence>
<keyword evidence="2" id="KW-1185">Reference proteome</keyword>
<sequence length="36" mass="3824">MTALLVVLALLSAWGIVATAVAVRTDGYRAIPTRRP</sequence>
<organism evidence="1 2">
    <name type="scientific">Amnibacterium kyonggiense</name>
    <dbReference type="NCBI Taxonomy" id="595671"/>
    <lineage>
        <taxon>Bacteria</taxon>
        <taxon>Bacillati</taxon>
        <taxon>Actinomycetota</taxon>
        <taxon>Actinomycetes</taxon>
        <taxon>Micrococcales</taxon>
        <taxon>Microbacteriaceae</taxon>
        <taxon>Amnibacterium</taxon>
    </lineage>
</organism>
<name>A0A4R7FF49_9MICO</name>
<comment type="caution">
    <text evidence="1">The sequence shown here is derived from an EMBL/GenBank/DDBJ whole genome shotgun (WGS) entry which is preliminary data.</text>
</comment>
<gene>
    <name evidence="1" type="ORF">CLV52_3094</name>
</gene>
<dbReference type="AlphaFoldDB" id="A0A4R7FF49"/>